<dbReference type="Pfam" id="PF05728">
    <property type="entry name" value="UPF0227"/>
    <property type="match status" value="1"/>
</dbReference>
<organism evidence="1 2">
    <name type="scientific">Massilia timonae CCUG 45783</name>
    <dbReference type="NCBI Taxonomy" id="883126"/>
    <lineage>
        <taxon>Bacteria</taxon>
        <taxon>Pseudomonadati</taxon>
        <taxon>Pseudomonadota</taxon>
        <taxon>Betaproteobacteria</taxon>
        <taxon>Burkholderiales</taxon>
        <taxon>Oxalobacteraceae</taxon>
        <taxon>Telluria group</taxon>
        <taxon>Massilia</taxon>
    </lineage>
</organism>
<reference evidence="1 2" key="1">
    <citation type="submission" date="2012-09" db="EMBL/GenBank/DDBJ databases">
        <title>The Genome Sequence of Massilia timonae CCUG 45783.</title>
        <authorList>
            <consortium name="The Broad Institute Genome Sequencing Platform"/>
            <person name="Earl A."/>
            <person name="Ward D."/>
            <person name="Feldgarden M."/>
            <person name="Gevers D."/>
            <person name="Huys G."/>
            <person name="Walker B."/>
            <person name="Young S.K."/>
            <person name="Zeng Q."/>
            <person name="Gargeya S."/>
            <person name="Fitzgerald M."/>
            <person name="Haas B."/>
            <person name="Abouelleil A."/>
            <person name="Alvarado L."/>
            <person name="Arachchi H.M."/>
            <person name="Berlin A.M."/>
            <person name="Chapman S.B."/>
            <person name="Goldberg J."/>
            <person name="Griggs A."/>
            <person name="Gujja S."/>
            <person name="Hansen M."/>
            <person name="Howarth C."/>
            <person name="Imamovic A."/>
            <person name="Larimer J."/>
            <person name="McCowen C."/>
            <person name="Montmayeur A."/>
            <person name="Murphy C."/>
            <person name="Neiman D."/>
            <person name="Pearson M."/>
            <person name="Priest M."/>
            <person name="Roberts A."/>
            <person name="Saif S."/>
            <person name="Shea T."/>
            <person name="Sisk P."/>
            <person name="Sykes S."/>
            <person name="Wortman J."/>
            <person name="Nusbaum C."/>
            <person name="Birren B."/>
        </authorList>
    </citation>
    <scope>NUCLEOTIDE SEQUENCE [LARGE SCALE GENOMIC DNA]</scope>
    <source>
        <strain evidence="1 2">CCUG 45783</strain>
    </source>
</reference>
<dbReference type="InterPro" id="IPR008886">
    <property type="entry name" value="UPF0227/Esterase_YqiA"/>
</dbReference>
<dbReference type="SUPFAM" id="SSF53474">
    <property type="entry name" value="alpha/beta-Hydrolases"/>
    <property type="match status" value="1"/>
</dbReference>
<sequence length="170" mass="18511">MSKGLVHFVHGKESGPNGSKIVALAKVARQHGWDVASLDYSHTTDPAIRLEQLRKACKVLDQTLLLVGSSMGGWVAAEASVRLDAYGVFLLAPALYMPDYPVPAPAILAYQAEIVHGWDDEVIPCEHSIRFARLRGCTLHLVPGDHRLNARIPLLCELFGAFLSRCAQAS</sequence>
<dbReference type="RefSeq" id="WP_005667642.1">
    <property type="nucleotide sequence ID" value="NZ_JH992923.1"/>
</dbReference>
<proteinExistence type="predicted"/>
<dbReference type="OrthoDB" id="8903860at2"/>
<keyword evidence="2" id="KW-1185">Reference proteome</keyword>
<dbReference type="AlphaFoldDB" id="K9DES5"/>
<evidence type="ECO:0000313" key="1">
    <source>
        <dbReference type="EMBL" id="EKU81786.1"/>
    </source>
</evidence>
<dbReference type="eggNOG" id="COG0400">
    <property type="taxonomic scope" value="Bacteria"/>
</dbReference>
<dbReference type="Proteomes" id="UP000009874">
    <property type="component" value="Unassembled WGS sequence"/>
</dbReference>
<name>K9DES5_9BURK</name>
<dbReference type="Gene3D" id="3.40.50.1820">
    <property type="entry name" value="alpha/beta hydrolase"/>
    <property type="match status" value="1"/>
</dbReference>
<evidence type="ECO:0000313" key="2">
    <source>
        <dbReference type="Proteomes" id="UP000009874"/>
    </source>
</evidence>
<dbReference type="InterPro" id="IPR029058">
    <property type="entry name" value="AB_hydrolase_fold"/>
</dbReference>
<accession>K9DES5</accession>
<dbReference type="PATRIC" id="fig|883126.3.peg.3007"/>
<dbReference type="HOGENOM" id="CLU_114499_0_0_4"/>
<protein>
    <recommendedName>
        <fullName evidence="3">AB hydrolase-1 domain-containing protein</fullName>
    </recommendedName>
</protein>
<comment type="caution">
    <text evidence="1">The sequence shown here is derived from an EMBL/GenBank/DDBJ whole genome shotgun (WGS) entry which is preliminary data.</text>
</comment>
<dbReference type="EMBL" id="AGZI01000037">
    <property type="protein sequence ID" value="EKU81786.1"/>
    <property type="molecule type" value="Genomic_DNA"/>
</dbReference>
<evidence type="ECO:0008006" key="3">
    <source>
        <dbReference type="Google" id="ProtNLM"/>
    </source>
</evidence>
<gene>
    <name evidence="1" type="ORF">HMPREF9710_02978</name>
</gene>